<dbReference type="InterPro" id="IPR036691">
    <property type="entry name" value="Endo/exonu/phosph_ase_sf"/>
</dbReference>
<dbReference type="EMBL" id="UZAE01013411">
    <property type="protein sequence ID" value="VDO09719.1"/>
    <property type="molecule type" value="Genomic_DNA"/>
</dbReference>
<feature type="compositionally biased region" description="Basic and acidic residues" evidence="1">
    <location>
        <begin position="233"/>
        <end position="249"/>
    </location>
</feature>
<dbReference type="Pfam" id="PF14529">
    <property type="entry name" value="Exo_endo_phos_2"/>
    <property type="match status" value="1"/>
</dbReference>
<dbReference type="OrthoDB" id="3437960at2759"/>
<evidence type="ECO:0000313" key="3">
    <source>
        <dbReference type="EMBL" id="VDO09719.1"/>
    </source>
</evidence>
<keyword evidence="4" id="KW-1185">Reference proteome</keyword>
<name>A0A0R3TTW4_RODNA</name>
<proteinExistence type="predicted"/>
<dbReference type="PANTHER" id="PTHR33273:SF4">
    <property type="entry name" value="ENDONUCLEASE_EXONUCLEASE_PHOSPHATASE DOMAIN-CONTAINING PROTEIN"/>
    <property type="match status" value="1"/>
</dbReference>
<dbReference type="SUPFAM" id="SSF56219">
    <property type="entry name" value="DNase I-like"/>
    <property type="match status" value="1"/>
</dbReference>
<feature type="domain" description="Endonuclease/exonuclease/phosphatase" evidence="2">
    <location>
        <begin position="56"/>
        <end position="164"/>
    </location>
</feature>
<evidence type="ECO:0000313" key="5">
    <source>
        <dbReference type="WBParaSite" id="HNAJ_0001117401-mRNA-1"/>
    </source>
</evidence>
<dbReference type="Gene3D" id="3.60.10.10">
    <property type="entry name" value="Endonuclease/exonuclease/phosphatase"/>
    <property type="match status" value="1"/>
</dbReference>
<accession>A0A0R3TTW4</accession>
<dbReference type="PANTHER" id="PTHR33273">
    <property type="entry name" value="DOMAIN-CONTAINING PROTEIN, PUTATIVE-RELATED"/>
    <property type="match status" value="1"/>
</dbReference>
<dbReference type="InterPro" id="IPR005135">
    <property type="entry name" value="Endo/exonuclease/phosphatase"/>
</dbReference>
<dbReference type="WBParaSite" id="HNAJ_0001117401-mRNA-1">
    <property type="protein sequence ID" value="HNAJ_0001117401-mRNA-1"/>
    <property type="gene ID" value="HNAJ_0001117401"/>
</dbReference>
<dbReference type="GO" id="GO:0003824">
    <property type="term" value="F:catalytic activity"/>
    <property type="evidence" value="ECO:0007669"/>
    <property type="project" value="InterPro"/>
</dbReference>
<reference evidence="3 4" key="2">
    <citation type="submission" date="2018-11" db="EMBL/GenBank/DDBJ databases">
        <authorList>
            <consortium name="Pathogen Informatics"/>
        </authorList>
    </citation>
    <scope>NUCLEOTIDE SEQUENCE [LARGE SCALE GENOMIC DNA]</scope>
</reference>
<dbReference type="Proteomes" id="UP000278807">
    <property type="component" value="Unassembled WGS sequence"/>
</dbReference>
<organism evidence="5">
    <name type="scientific">Rodentolepis nana</name>
    <name type="common">Dwarf tapeworm</name>
    <name type="synonym">Hymenolepis nana</name>
    <dbReference type="NCBI Taxonomy" id="102285"/>
    <lineage>
        <taxon>Eukaryota</taxon>
        <taxon>Metazoa</taxon>
        <taxon>Spiralia</taxon>
        <taxon>Lophotrochozoa</taxon>
        <taxon>Platyhelminthes</taxon>
        <taxon>Cestoda</taxon>
        <taxon>Eucestoda</taxon>
        <taxon>Cyclophyllidea</taxon>
        <taxon>Hymenolepididae</taxon>
        <taxon>Rodentolepis</taxon>
    </lineage>
</organism>
<feature type="region of interest" description="Disordered" evidence="1">
    <location>
        <begin position="226"/>
        <end position="249"/>
    </location>
</feature>
<evidence type="ECO:0000256" key="1">
    <source>
        <dbReference type="SAM" id="MobiDB-lite"/>
    </source>
</evidence>
<sequence>METNISDDKLKYYQFPGYTLYLRPKYRQVASGILTGVKEGLTSHYDLIKKCQNHLKIYAVYNPPQNCPKFDFLNTSHKTVVVGDFNAHSTRWGYEDTNIAGKEIEDMLNSNPLELIYSNEDPATYLHYNGTRTTPDLLLASSDISEHTRRKIIDDSGSGHKPVIAKNELQTSPHNFNQHPHKLCNDITNIMIRCAKKTIPRGETKHYRVFWTKQLEELKRKRDALRNTADQTGRTEDVKAWRRQSDVLR</sequence>
<dbReference type="AlphaFoldDB" id="A0A0R3TTW4"/>
<evidence type="ECO:0000313" key="4">
    <source>
        <dbReference type="Proteomes" id="UP000278807"/>
    </source>
</evidence>
<gene>
    <name evidence="3" type="ORF">HNAJ_LOCUS11164</name>
</gene>
<protein>
    <submittedName>
        <fullName evidence="5">Endo/exonuclease/phosphatase domain-containing protein</fullName>
    </submittedName>
</protein>
<evidence type="ECO:0000259" key="2">
    <source>
        <dbReference type="Pfam" id="PF14529"/>
    </source>
</evidence>
<reference evidence="5" key="1">
    <citation type="submission" date="2017-02" db="UniProtKB">
        <authorList>
            <consortium name="WormBaseParasite"/>
        </authorList>
    </citation>
    <scope>IDENTIFICATION</scope>
</reference>